<evidence type="ECO:0000313" key="15">
    <source>
        <dbReference type="Proteomes" id="UP000762676"/>
    </source>
</evidence>
<keyword evidence="4 12" id="KW-0812">Transmembrane</keyword>
<comment type="subcellular location">
    <subcellularLocation>
        <location evidence="11">Synaptic cell membrane</location>
        <topology evidence="11">Multi-pass membrane protein</topology>
    </subcellularLocation>
</comment>
<dbReference type="FunFam" id="2.70.170.10:FF:000016">
    <property type="entry name" value="Nicotinic acetylcholine receptor subunit"/>
    <property type="match status" value="1"/>
</dbReference>
<keyword evidence="7 12" id="KW-0472">Membrane</keyword>
<evidence type="ECO:0000259" key="13">
    <source>
        <dbReference type="Pfam" id="PF02931"/>
    </source>
</evidence>
<comment type="caution">
    <text evidence="14">The sequence shown here is derived from an EMBL/GenBank/DDBJ whole genome shotgun (WGS) entry which is preliminary data.</text>
</comment>
<dbReference type="GO" id="GO:0004888">
    <property type="term" value="F:transmembrane signaling receptor activity"/>
    <property type="evidence" value="ECO:0007669"/>
    <property type="project" value="InterPro"/>
</dbReference>
<dbReference type="EMBL" id="BMAT01009374">
    <property type="protein sequence ID" value="GFS05180.1"/>
    <property type="molecule type" value="Genomic_DNA"/>
</dbReference>
<keyword evidence="9" id="KW-1071">Ligand-gated ion channel</keyword>
<keyword evidence="15" id="KW-1185">Reference proteome</keyword>
<evidence type="ECO:0000256" key="3">
    <source>
        <dbReference type="ARBA" id="ARBA00022475"/>
    </source>
</evidence>
<keyword evidence="10 12" id="KW-0407">Ion channel</keyword>
<evidence type="ECO:0000256" key="6">
    <source>
        <dbReference type="ARBA" id="ARBA00023065"/>
    </source>
</evidence>
<feature type="transmembrane region" description="Helical" evidence="12">
    <location>
        <begin position="239"/>
        <end position="259"/>
    </location>
</feature>
<dbReference type="GO" id="GO:0045211">
    <property type="term" value="C:postsynaptic membrane"/>
    <property type="evidence" value="ECO:0007669"/>
    <property type="project" value="InterPro"/>
</dbReference>
<dbReference type="InterPro" id="IPR006201">
    <property type="entry name" value="Neur_channel"/>
</dbReference>
<dbReference type="PRINTS" id="PR00254">
    <property type="entry name" value="NICOTINICR"/>
</dbReference>
<dbReference type="InterPro" id="IPR002394">
    <property type="entry name" value="Nicotinic_acetylcholine_rcpt"/>
</dbReference>
<name>A0AAV4I5J4_9GAST</name>
<dbReference type="InterPro" id="IPR018000">
    <property type="entry name" value="Neurotransmitter_ion_chnl_CS"/>
</dbReference>
<dbReference type="GO" id="GO:0022848">
    <property type="term" value="F:acetylcholine-gated monoatomic cation-selective channel activity"/>
    <property type="evidence" value="ECO:0007669"/>
    <property type="project" value="InterPro"/>
</dbReference>
<dbReference type="PANTHER" id="PTHR18945">
    <property type="entry name" value="NEUROTRANSMITTER GATED ION CHANNEL"/>
    <property type="match status" value="1"/>
</dbReference>
<dbReference type="SUPFAM" id="SSF63712">
    <property type="entry name" value="Nicotinic receptor ligand binding domain-like"/>
    <property type="match status" value="1"/>
</dbReference>
<reference evidence="14 15" key="1">
    <citation type="journal article" date="2021" name="Elife">
        <title>Chloroplast acquisition without the gene transfer in kleptoplastic sea slugs, Plakobranchus ocellatus.</title>
        <authorList>
            <person name="Maeda T."/>
            <person name="Takahashi S."/>
            <person name="Yoshida T."/>
            <person name="Shimamura S."/>
            <person name="Takaki Y."/>
            <person name="Nagai Y."/>
            <person name="Toyoda A."/>
            <person name="Suzuki Y."/>
            <person name="Arimoto A."/>
            <person name="Ishii H."/>
            <person name="Satoh N."/>
            <person name="Nishiyama T."/>
            <person name="Hasebe M."/>
            <person name="Maruyama T."/>
            <person name="Minagawa J."/>
            <person name="Obokata J."/>
            <person name="Shigenobu S."/>
        </authorList>
    </citation>
    <scope>NUCLEOTIDE SEQUENCE [LARGE SCALE GENOMIC DNA]</scope>
</reference>
<evidence type="ECO:0000256" key="9">
    <source>
        <dbReference type="ARBA" id="ARBA00023286"/>
    </source>
</evidence>
<dbReference type="Gene3D" id="2.70.170.10">
    <property type="entry name" value="Neurotransmitter-gated ion-channel ligand-binding domain"/>
    <property type="match status" value="1"/>
</dbReference>
<dbReference type="Pfam" id="PF02931">
    <property type="entry name" value="Neur_chan_LBD"/>
    <property type="match status" value="1"/>
</dbReference>
<keyword evidence="6 12" id="KW-0406">Ion transport</keyword>
<keyword evidence="2 12" id="KW-0813">Transport</keyword>
<accession>A0AAV4I5J4</accession>
<keyword evidence="12" id="KW-1133">Transmembrane helix</keyword>
<organism evidence="14 15">
    <name type="scientific">Elysia marginata</name>
    <dbReference type="NCBI Taxonomy" id="1093978"/>
    <lineage>
        <taxon>Eukaryota</taxon>
        <taxon>Metazoa</taxon>
        <taxon>Spiralia</taxon>
        <taxon>Lophotrochozoa</taxon>
        <taxon>Mollusca</taxon>
        <taxon>Gastropoda</taxon>
        <taxon>Heterobranchia</taxon>
        <taxon>Euthyneura</taxon>
        <taxon>Panpulmonata</taxon>
        <taxon>Sacoglossa</taxon>
        <taxon>Placobranchoidea</taxon>
        <taxon>Plakobranchidae</taxon>
        <taxon>Elysia</taxon>
    </lineage>
</organism>
<dbReference type="CDD" id="cd18997">
    <property type="entry name" value="LGIC_ECD_nAChR"/>
    <property type="match status" value="1"/>
</dbReference>
<comment type="caution">
    <text evidence="12">Lacks conserved residue(s) required for the propagation of feature annotation.</text>
</comment>
<feature type="domain" description="Neurotransmitter-gated ion-channel ligand-binding" evidence="13">
    <location>
        <begin position="33"/>
        <end position="238"/>
    </location>
</feature>
<evidence type="ECO:0000313" key="14">
    <source>
        <dbReference type="EMBL" id="GFS05180.1"/>
    </source>
</evidence>
<proteinExistence type="inferred from homology"/>
<evidence type="ECO:0000256" key="10">
    <source>
        <dbReference type="ARBA" id="ARBA00023303"/>
    </source>
</evidence>
<feature type="chain" id="PRO_5043110980" evidence="12">
    <location>
        <begin position="20"/>
        <end position="268"/>
    </location>
</feature>
<keyword evidence="12" id="KW-0732">Signal</keyword>
<feature type="signal peptide" evidence="12">
    <location>
        <begin position="1"/>
        <end position="19"/>
    </location>
</feature>
<keyword evidence="5" id="KW-0770">Synapse</keyword>
<evidence type="ECO:0000256" key="8">
    <source>
        <dbReference type="ARBA" id="ARBA00023170"/>
    </source>
</evidence>
<evidence type="ECO:0000256" key="4">
    <source>
        <dbReference type="ARBA" id="ARBA00022692"/>
    </source>
</evidence>
<dbReference type="InterPro" id="IPR036734">
    <property type="entry name" value="Neur_chan_lig-bd_sf"/>
</dbReference>
<dbReference type="Proteomes" id="UP000762676">
    <property type="component" value="Unassembled WGS sequence"/>
</dbReference>
<protein>
    <submittedName>
        <fullName evidence="14">Neuronal acetylcholine receptor subunit alpha-7-like</fullName>
    </submittedName>
</protein>
<dbReference type="AlphaFoldDB" id="A0AAV4I5J4"/>
<dbReference type="InterPro" id="IPR006202">
    <property type="entry name" value="Neur_chan_lig-bd"/>
</dbReference>
<evidence type="ECO:0000256" key="2">
    <source>
        <dbReference type="ARBA" id="ARBA00022448"/>
    </source>
</evidence>
<sequence length="268" mass="31129">MSCGVPFLLLYSLLHYLTGFHGVWSTTQAEHQAQLLEHIFSNYTSYVRPVCDQDQPIQVKIDIAIRQIIELDEPKQILYLNAWVRLSWDDCHMTWDPNNFGNISNIVVPFQRVWSPDITLYDNGDSELEGSKDYLIDIEHTGILIYHYPTIIKVLCRIDVVYFPFDTQVCPLKFGSWSYHGFEINVTNRDSAGDMTSFVENTEWDLLSLPLARHELKYGCCPEPYPDVTFYVTMKRKPLFYVLNLLFPCLLITAVALLGKHLFQSLYQ</sequence>
<evidence type="ECO:0000256" key="11">
    <source>
        <dbReference type="ARBA" id="ARBA00034099"/>
    </source>
</evidence>
<evidence type="ECO:0000256" key="5">
    <source>
        <dbReference type="ARBA" id="ARBA00023018"/>
    </source>
</evidence>
<keyword evidence="3" id="KW-1003">Cell membrane</keyword>
<comment type="similarity">
    <text evidence="1">Belongs to the ligand-gated ion channel (TC 1.A.9) family. Acetylcholine receptor (TC 1.A.9.1) subfamily.</text>
</comment>
<dbReference type="PROSITE" id="PS00236">
    <property type="entry name" value="NEUROTR_ION_CHANNEL"/>
    <property type="match status" value="1"/>
</dbReference>
<evidence type="ECO:0000256" key="12">
    <source>
        <dbReference type="RuleBase" id="RU000687"/>
    </source>
</evidence>
<evidence type="ECO:0000256" key="1">
    <source>
        <dbReference type="ARBA" id="ARBA00009237"/>
    </source>
</evidence>
<dbReference type="PRINTS" id="PR00252">
    <property type="entry name" value="NRIONCHANNEL"/>
</dbReference>
<gene>
    <name evidence="14" type="ORF">ElyMa_004674900</name>
</gene>
<keyword evidence="8 14" id="KW-0675">Receptor</keyword>
<evidence type="ECO:0000256" key="7">
    <source>
        <dbReference type="ARBA" id="ARBA00023136"/>
    </source>
</evidence>